<dbReference type="InterPro" id="IPR056748">
    <property type="entry name" value="VPS13-like_C"/>
</dbReference>
<dbReference type="Pfam" id="PF25037">
    <property type="entry name" value="VPS13_C"/>
    <property type="match status" value="1"/>
</dbReference>
<evidence type="ECO:0000313" key="3">
    <source>
        <dbReference type="EMBL" id="KAF2588540.1"/>
    </source>
</evidence>
<comment type="caution">
    <text evidence="3">The sequence shown here is derived from an EMBL/GenBank/DDBJ whole genome shotgun (WGS) entry which is preliminary data.</text>
</comment>
<protein>
    <recommendedName>
        <fullName evidence="2">Intermembrane lipid transfer protein VPS13-like C-terminal domain-containing protein</fullName>
    </recommendedName>
</protein>
<evidence type="ECO:0000256" key="1">
    <source>
        <dbReference type="SAM" id="MobiDB-lite"/>
    </source>
</evidence>
<feature type="region of interest" description="Disordered" evidence="1">
    <location>
        <begin position="165"/>
        <end position="184"/>
    </location>
</feature>
<dbReference type="PANTHER" id="PTHR45523:SF2">
    <property type="entry name" value="OS02G0470600 PROTEIN"/>
    <property type="match status" value="1"/>
</dbReference>
<reference evidence="3" key="1">
    <citation type="submission" date="2019-12" db="EMBL/GenBank/DDBJ databases">
        <title>Genome sequencing and annotation of Brassica cretica.</title>
        <authorList>
            <person name="Studholme D.J."/>
            <person name="Sarris P.F."/>
        </authorList>
    </citation>
    <scope>NUCLEOTIDE SEQUENCE</scope>
    <source>
        <strain evidence="3">PFS-102/07</strain>
        <tissue evidence="3">Leaf</tissue>
    </source>
</reference>
<evidence type="ECO:0000259" key="2">
    <source>
        <dbReference type="Pfam" id="PF25037"/>
    </source>
</evidence>
<dbReference type="EMBL" id="QGKY02000190">
    <property type="protein sequence ID" value="KAF2588540.1"/>
    <property type="molecule type" value="Genomic_DNA"/>
</dbReference>
<dbReference type="AlphaFoldDB" id="A0A8S9K1I3"/>
<proteinExistence type="predicted"/>
<feature type="compositionally biased region" description="Acidic residues" evidence="1">
    <location>
        <begin position="167"/>
        <end position="176"/>
    </location>
</feature>
<dbReference type="PANTHER" id="PTHR45523">
    <property type="entry name" value="TETRATRICOPEPTIDE REPEAT (TPR)-CONTAINING PROTEIN-RELATED"/>
    <property type="match status" value="1"/>
</dbReference>
<organism evidence="3">
    <name type="scientific">Brassica cretica</name>
    <name type="common">Mustard</name>
    <dbReference type="NCBI Taxonomy" id="69181"/>
    <lineage>
        <taxon>Eukaryota</taxon>
        <taxon>Viridiplantae</taxon>
        <taxon>Streptophyta</taxon>
        <taxon>Embryophyta</taxon>
        <taxon>Tracheophyta</taxon>
        <taxon>Spermatophyta</taxon>
        <taxon>Magnoliopsida</taxon>
        <taxon>eudicotyledons</taxon>
        <taxon>Gunneridae</taxon>
        <taxon>Pentapetalae</taxon>
        <taxon>rosids</taxon>
        <taxon>malvids</taxon>
        <taxon>Brassicales</taxon>
        <taxon>Brassicaceae</taxon>
        <taxon>Brassiceae</taxon>
        <taxon>Brassica</taxon>
    </lineage>
</organism>
<name>A0A8S9K1I3_BRACR</name>
<feature type="domain" description="Intermembrane lipid transfer protein VPS13-like C-terminal" evidence="2">
    <location>
        <begin position="982"/>
        <end position="1093"/>
    </location>
</feature>
<accession>A0A8S9K1I3</accession>
<sequence length="1178" mass="131454">MEKQWDDISPAEWVEMFEDGIKEQTAHNIKSKWALNRRYFLSPINGSLKYHRLGNQERNNQEIPFERASVNLNDVNVTITESSHTTFFIRVPSSAILFLIFTEILKGSVLSVFLYSFRLISSCSYTLYRRNRLLAHAKVESVKSKEAAEQRKMKKGGWFSFKWRTESEDDPEDDNVAEGSKSMEEGLTKEEWKAINKLLSHQPDEEMNLYSGKDMQNMTHFLVTVSIGQGAARIVDINQTEVLCGSFEQLDVTTKFRYRSTQCDVSLRFYGLSAPEGSLAQSVSSERKTNALMASFVKSPIGENIDWRLSATISPCHATIWTESYDRVLEFVKRSNAISPTVALETAAVLQPQPLIFVCSYIQLDLGQLEISNEISWHGCPEKDPSAVRVDALHAKILGLNMSVGINGSIGKPMIREGQGLDIFVRRSLRDVFKKVPTLSVEIKIDFLHGVMSDKEYDIIVSCTTMNLFEEPKLPPDFRGNSSGPKDQMRLLVDKVNLNSQTIMSRTVTILAVDINYALLELRNSVSEESPLAHVELEGLWVSYRMTSLSETDLYVSVPKVSVLDIRPNTKPEMRLMLGSSVDASKQVSSESFPFSLNKGSFKRANSRAVLDFDAPGSTMLLMDYRWRASSQSCVLRVQQPRILAVPDFLLAVGEFFVPALRAITGRDETMDPTNDPITRRSGIVLYVALYKQIEEVVYFSPCRQLVADSLGVDEYTYDGCGKVISLSEQGEKDSSSGRLEPIIIVGHGKKLRFVNVKIKNGSLLSKCVYLCNDSSCLFSPEDGVDISMLENTKSNSESVLSNAHKSSDVSDACQSDLKAGQNFTFEAQVVSPEFTFFDGTKSSLDDSSAVEKLLRVKLDFNFMYASKENDIWVRALLKNLVVETGSKGVEDFGDIIREGGGALAKGLFRGVTGILTKPLEGAKSSGVEGFVSGFGKGIIGAAAQPVSGVLDLLSKTTEGANAMRMKIAAAITSDEQLLRRRLPRALGADSLLRPYNEYRAQGQVILQLAESGSFLGQVDLFKVRGKFALTDAYESHFILPKGKVLMITHRRVILLQQPSNIMGQRKFIPAKDACSIQWDVLWTDLVTMELTDGKRDQPNSPPSRLILYLRSKSHDSKDLRSKLHDSKEQFRIVKCSPNTKQAFEVYSAIDQTINLYGQNASKVRRRASLSPLVYLMT</sequence>
<gene>
    <name evidence="3" type="ORF">F2Q70_00038252</name>
</gene>